<comment type="caution">
    <text evidence="6">The sequence shown here is derived from an EMBL/GenBank/DDBJ whole genome shotgun (WGS) entry which is preliminary data.</text>
</comment>
<keyword evidence="1" id="KW-0805">Transcription regulation</keyword>
<dbReference type="SUPFAM" id="SSF88946">
    <property type="entry name" value="Sigma2 domain of RNA polymerase sigma factors"/>
    <property type="match status" value="1"/>
</dbReference>
<dbReference type="InterPro" id="IPR013324">
    <property type="entry name" value="RNA_pol_sigma_r3/r4-like"/>
</dbReference>
<name>A0A927WAE3_9CLOT</name>
<dbReference type="Gene3D" id="1.10.10.10">
    <property type="entry name" value="Winged helix-like DNA-binding domain superfamily/Winged helix DNA-binding domain"/>
    <property type="match status" value="1"/>
</dbReference>
<evidence type="ECO:0000256" key="3">
    <source>
        <dbReference type="ARBA" id="ARBA00023125"/>
    </source>
</evidence>
<dbReference type="Pfam" id="PF04542">
    <property type="entry name" value="Sigma70_r2"/>
    <property type="match status" value="1"/>
</dbReference>
<dbReference type="GO" id="GO:0006352">
    <property type="term" value="P:DNA-templated transcription initiation"/>
    <property type="evidence" value="ECO:0007669"/>
    <property type="project" value="InterPro"/>
</dbReference>
<dbReference type="SUPFAM" id="SSF88659">
    <property type="entry name" value="Sigma3 and sigma4 domains of RNA polymerase sigma factors"/>
    <property type="match status" value="1"/>
</dbReference>
<dbReference type="Gene3D" id="1.10.1740.10">
    <property type="match status" value="1"/>
</dbReference>
<dbReference type="InterPro" id="IPR007630">
    <property type="entry name" value="RNA_pol_sigma70_r4"/>
</dbReference>
<dbReference type="InterPro" id="IPR050239">
    <property type="entry name" value="Sigma-70_RNA_pol_init_factors"/>
</dbReference>
<protein>
    <submittedName>
        <fullName evidence="6">Sigma-70 family RNA polymerase sigma factor</fullName>
    </submittedName>
</protein>
<evidence type="ECO:0000313" key="7">
    <source>
        <dbReference type="Proteomes" id="UP000768462"/>
    </source>
</evidence>
<evidence type="ECO:0000256" key="2">
    <source>
        <dbReference type="ARBA" id="ARBA00023082"/>
    </source>
</evidence>
<keyword evidence="2" id="KW-0731">Sigma factor</keyword>
<evidence type="ECO:0000256" key="1">
    <source>
        <dbReference type="ARBA" id="ARBA00023015"/>
    </source>
</evidence>
<keyword evidence="4" id="KW-0804">Transcription</keyword>
<dbReference type="NCBIfam" id="TIGR02937">
    <property type="entry name" value="sigma70-ECF"/>
    <property type="match status" value="1"/>
</dbReference>
<feature type="domain" description="RNA polymerase sigma-70" evidence="5">
    <location>
        <begin position="50"/>
        <end position="63"/>
    </location>
</feature>
<gene>
    <name evidence="6" type="ORF">E7215_13755</name>
</gene>
<dbReference type="PANTHER" id="PTHR30603:SF47">
    <property type="entry name" value="RNA POLYMERASE SIGMA FACTOR SIGD, CHLOROPLASTIC"/>
    <property type="match status" value="1"/>
</dbReference>
<organism evidence="6 7">
    <name type="scientific">Clostridium sulfidigenes</name>
    <dbReference type="NCBI Taxonomy" id="318464"/>
    <lineage>
        <taxon>Bacteria</taxon>
        <taxon>Bacillati</taxon>
        <taxon>Bacillota</taxon>
        <taxon>Clostridia</taxon>
        <taxon>Eubacteriales</taxon>
        <taxon>Clostridiaceae</taxon>
        <taxon>Clostridium</taxon>
    </lineage>
</organism>
<dbReference type="Pfam" id="PF04545">
    <property type="entry name" value="Sigma70_r4"/>
    <property type="match status" value="1"/>
</dbReference>
<dbReference type="InterPro" id="IPR000943">
    <property type="entry name" value="RNA_pol_sigma70"/>
</dbReference>
<reference evidence="6" key="1">
    <citation type="submission" date="2019-04" db="EMBL/GenBank/DDBJ databases">
        <title>Evolution of Biomass-Degrading Anaerobic Consortia Revealed by Metagenomics.</title>
        <authorList>
            <person name="Peng X."/>
        </authorList>
    </citation>
    <scope>NUCLEOTIDE SEQUENCE</scope>
    <source>
        <strain evidence="6">SIG254</strain>
    </source>
</reference>
<dbReference type="CDD" id="cd06171">
    <property type="entry name" value="Sigma70_r4"/>
    <property type="match status" value="1"/>
</dbReference>
<evidence type="ECO:0000313" key="6">
    <source>
        <dbReference type="EMBL" id="MBE6061216.1"/>
    </source>
</evidence>
<dbReference type="InterPro" id="IPR014284">
    <property type="entry name" value="RNA_pol_sigma-70_dom"/>
</dbReference>
<dbReference type="GO" id="GO:0016987">
    <property type="term" value="F:sigma factor activity"/>
    <property type="evidence" value="ECO:0007669"/>
    <property type="project" value="UniProtKB-KW"/>
</dbReference>
<dbReference type="InterPro" id="IPR013325">
    <property type="entry name" value="RNA_pol_sigma_r2"/>
</dbReference>
<accession>A0A927WAE3</accession>
<dbReference type="Proteomes" id="UP000768462">
    <property type="component" value="Unassembled WGS sequence"/>
</dbReference>
<dbReference type="PROSITE" id="PS00715">
    <property type="entry name" value="SIGMA70_1"/>
    <property type="match status" value="1"/>
</dbReference>
<evidence type="ECO:0000259" key="5">
    <source>
        <dbReference type="PROSITE" id="PS00715"/>
    </source>
</evidence>
<dbReference type="EMBL" id="SVCM01000156">
    <property type="protein sequence ID" value="MBE6061216.1"/>
    <property type="molecule type" value="Genomic_DNA"/>
</dbReference>
<dbReference type="PRINTS" id="PR00046">
    <property type="entry name" value="SIGMA70FCT"/>
</dbReference>
<dbReference type="AlphaFoldDB" id="A0A927WAE3"/>
<dbReference type="InterPro" id="IPR036388">
    <property type="entry name" value="WH-like_DNA-bd_sf"/>
</dbReference>
<dbReference type="InterPro" id="IPR007627">
    <property type="entry name" value="RNA_pol_sigma70_r2"/>
</dbReference>
<sequence length="268" mass="31477">MELNNEELVREYQEGSKQALEKLIEQNMGIIKKIAGKYSKVCTRGIEFDDLFQSGAIGLINAAKIYKFDLDNKAKFITYASHYINRWIYRCANGRSEKDIANTKFYNSCKSLNTPINSDGESEDEIGNFIECKDYGFENVIENEFHKLVRIELEEVMNECLTLREREVLKFLYGWECNIMNNEEVSEVLSITKSGVRQIRKNALRKIRNTSWWRTKGKFYAYEIKGLIYAKKEDVELSYREVEKDNHSIETIKGYNFINRYFDDLMGV</sequence>
<dbReference type="PANTHER" id="PTHR30603">
    <property type="entry name" value="RNA POLYMERASE SIGMA FACTOR RPO"/>
    <property type="match status" value="1"/>
</dbReference>
<dbReference type="GO" id="GO:0003677">
    <property type="term" value="F:DNA binding"/>
    <property type="evidence" value="ECO:0007669"/>
    <property type="project" value="UniProtKB-KW"/>
</dbReference>
<evidence type="ECO:0000256" key="4">
    <source>
        <dbReference type="ARBA" id="ARBA00023163"/>
    </source>
</evidence>
<proteinExistence type="predicted"/>
<keyword evidence="3" id="KW-0238">DNA-binding</keyword>